<proteinExistence type="inferred from homology"/>
<dbReference type="AlphaFoldDB" id="A0A437J2P9"/>
<dbReference type="PANTHER" id="PTHR35093:SF8">
    <property type="entry name" value="OUTER MEMBRANE PROTEIN NMB0088-RELATED"/>
    <property type="match status" value="1"/>
</dbReference>
<keyword evidence="3" id="KW-1134">Transmembrane beta strand</keyword>
<keyword evidence="6" id="KW-0472">Membrane</keyword>
<gene>
    <name evidence="8" type="ORF">ENE74_17585</name>
</gene>
<keyword evidence="7" id="KW-0998">Cell outer membrane</keyword>
<dbReference type="PANTHER" id="PTHR35093">
    <property type="entry name" value="OUTER MEMBRANE PROTEIN NMB0088-RELATED"/>
    <property type="match status" value="1"/>
</dbReference>
<accession>A0A437J2P9</accession>
<evidence type="ECO:0000256" key="7">
    <source>
        <dbReference type="ARBA" id="ARBA00023237"/>
    </source>
</evidence>
<evidence type="ECO:0000256" key="3">
    <source>
        <dbReference type="ARBA" id="ARBA00022452"/>
    </source>
</evidence>
<evidence type="ECO:0000313" key="8">
    <source>
        <dbReference type="EMBL" id="RVT38488.1"/>
    </source>
</evidence>
<name>A0A437J2P9_9SPHN</name>
<evidence type="ECO:0000256" key="5">
    <source>
        <dbReference type="ARBA" id="ARBA00022729"/>
    </source>
</evidence>
<keyword evidence="4" id="KW-0812">Transmembrane</keyword>
<keyword evidence="9" id="KW-1185">Reference proteome</keyword>
<organism evidence="8 9">
    <name type="scientific">Sphingobium algorifonticola</name>
    <dbReference type="NCBI Taxonomy" id="2008318"/>
    <lineage>
        <taxon>Bacteria</taxon>
        <taxon>Pseudomonadati</taxon>
        <taxon>Pseudomonadota</taxon>
        <taxon>Alphaproteobacteria</taxon>
        <taxon>Sphingomonadales</taxon>
        <taxon>Sphingomonadaceae</taxon>
        <taxon>Sphingobium</taxon>
    </lineage>
</organism>
<sequence length="415" mass="43792">MAVPQVAHAGGFYLQEQSVKGAGRAFSGEVADQGAESLWWNPAAIGGVSGVDSHFAISAILPKGSIDNVNTLIVRPGQTPAAVGGDQRSRNPINNGILPSGAIAFAVSPKLAVGLALTSPYSFTTDYEATSWVRYTTDKTKLRTYDIQPSIAFMPTPNLSIGAALNIEYADATLSNYLPNLSPLLADGHQELKGDGWDLGWTAGLQYRAGPVTLGASYKSSVKHDLKGSITTTGLLGPLAGQNGSIDTGASFRTPWQATVGARVAVSPRLTLNSQIVRFGWSEFDSIKLGSPLNTAIPENYRNTWSFAGGIDYSASPQWTIRAGVQHDQTPTRDGNRDARVPDADRWNFAAGSSFALSRNFTLNAAAAYIAFKDETIDRTTAAYAGSAAQTPILVNGGVNDAHAVVLSLGGRLTF</sequence>
<evidence type="ECO:0000313" key="9">
    <source>
        <dbReference type="Proteomes" id="UP000282977"/>
    </source>
</evidence>
<evidence type="ECO:0000256" key="4">
    <source>
        <dbReference type="ARBA" id="ARBA00022692"/>
    </source>
</evidence>
<dbReference type="Proteomes" id="UP000282977">
    <property type="component" value="Unassembled WGS sequence"/>
</dbReference>
<protein>
    <submittedName>
        <fullName evidence="8">Porin</fullName>
    </submittedName>
</protein>
<keyword evidence="5" id="KW-0732">Signal</keyword>
<reference evidence="8 9" key="1">
    <citation type="submission" date="2019-01" db="EMBL/GenBank/DDBJ databases">
        <authorList>
            <person name="Chen W.-M."/>
        </authorList>
    </citation>
    <scope>NUCLEOTIDE SEQUENCE [LARGE SCALE GENOMIC DNA]</scope>
    <source>
        <strain evidence="8 9">TLA-22</strain>
    </source>
</reference>
<evidence type="ECO:0000256" key="2">
    <source>
        <dbReference type="ARBA" id="ARBA00008163"/>
    </source>
</evidence>
<dbReference type="Gene3D" id="2.40.160.60">
    <property type="entry name" value="Outer membrane protein transport protein (OMPP1/FadL/TodX)"/>
    <property type="match status" value="1"/>
</dbReference>
<comment type="similarity">
    <text evidence="2">Belongs to the OmpP1/FadL family.</text>
</comment>
<dbReference type="EMBL" id="RZUL01000018">
    <property type="protein sequence ID" value="RVT38488.1"/>
    <property type="molecule type" value="Genomic_DNA"/>
</dbReference>
<dbReference type="GO" id="GO:0015483">
    <property type="term" value="F:long-chain fatty acid transporting porin activity"/>
    <property type="evidence" value="ECO:0007669"/>
    <property type="project" value="TreeGrafter"/>
</dbReference>
<dbReference type="GO" id="GO:0009279">
    <property type="term" value="C:cell outer membrane"/>
    <property type="evidence" value="ECO:0007669"/>
    <property type="project" value="UniProtKB-SubCell"/>
</dbReference>
<comment type="subcellular location">
    <subcellularLocation>
        <location evidence="1">Cell outer membrane</location>
        <topology evidence="1">Multi-pass membrane protein</topology>
    </subcellularLocation>
</comment>
<evidence type="ECO:0000256" key="1">
    <source>
        <dbReference type="ARBA" id="ARBA00004571"/>
    </source>
</evidence>
<dbReference type="Pfam" id="PF03349">
    <property type="entry name" value="Toluene_X"/>
    <property type="match status" value="1"/>
</dbReference>
<dbReference type="InterPro" id="IPR005017">
    <property type="entry name" value="OMPP1/FadL/TodX"/>
</dbReference>
<dbReference type="SUPFAM" id="SSF56935">
    <property type="entry name" value="Porins"/>
    <property type="match status" value="1"/>
</dbReference>
<comment type="caution">
    <text evidence="8">The sequence shown here is derived from an EMBL/GenBank/DDBJ whole genome shotgun (WGS) entry which is preliminary data.</text>
</comment>
<evidence type="ECO:0000256" key="6">
    <source>
        <dbReference type="ARBA" id="ARBA00023136"/>
    </source>
</evidence>
<dbReference type="OrthoDB" id="19849at2"/>